<keyword evidence="1" id="KW-1133">Transmembrane helix</keyword>
<dbReference type="EMBL" id="CP042382">
    <property type="protein sequence ID" value="QEA38710.1"/>
    <property type="molecule type" value="Genomic_DNA"/>
</dbReference>
<dbReference type="AlphaFoldDB" id="A0A5B8SVH9"/>
<gene>
    <name evidence="2" type="ORF">FGL86_06215</name>
</gene>
<dbReference type="Proteomes" id="UP000321272">
    <property type="component" value="Chromosome"/>
</dbReference>
<protein>
    <submittedName>
        <fullName evidence="2">Uncharacterized protein</fullName>
    </submittedName>
</protein>
<organism evidence="2 3">
    <name type="scientific">Pistricoccus aurantiacus</name>
    <dbReference type="NCBI Taxonomy" id="1883414"/>
    <lineage>
        <taxon>Bacteria</taxon>
        <taxon>Pseudomonadati</taxon>
        <taxon>Pseudomonadota</taxon>
        <taxon>Gammaproteobacteria</taxon>
        <taxon>Oceanospirillales</taxon>
        <taxon>Halomonadaceae</taxon>
        <taxon>Pistricoccus</taxon>
    </lineage>
</organism>
<keyword evidence="3" id="KW-1185">Reference proteome</keyword>
<evidence type="ECO:0000313" key="3">
    <source>
        <dbReference type="Proteomes" id="UP000321272"/>
    </source>
</evidence>
<reference evidence="2 3" key="1">
    <citation type="submission" date="2019-06" db="EMBL/GenBank/DDBJ databases">
        <title>Genome analyses of bacteria isolated from kimchi.</title>
        <authorList>
            <person name="Lee S."/>
            <person name="Ahn S."/>
            <person name="Roh S."/>
        </authorList>
    </citation>
    <scope>NUCLEOTIDE SEQUENCE [LARGE SCALE GENOMIC DNA]</scope>
    <source>
        <strain evidence="2 3">CBA4606</strain>
    </source>
</reference>
<dbReference type="RefSeq" id="WP_147183770.1">
    <property type="nucleotide sequence ID" value="NZ_CP042382.1"/>
</dbReference>
<proteinExistence type="predicted"/>
<keyword evidence="1" id="KW-0472">Membrane</keyword>
<keyword evidence="1" id="KW-0812">Transmembrane</keyword>
<sequence>MMKNETWIQLIIGGIILVPLGFLGSNVFDMNKTLSSMTAQVSNTDNRVNRIVEVLPEVKARVAWEETNHAIEGFLVVTNPTEKEPGEWVTTAAVYNRDSSELSVFPIKLDKAHMNYASFVVAGKLKSENPHEASFSELSKYSAELRDVVLIPNNVNLDTSFVFRSSDAEEMSKFLETISGSKPEKTEIKRIRNWKELVEGFEAVNKEIEHNNGSQ</sequence>
<dbReference type="OrthoDB" id="9854219at2"/>
<evidence type="ECO:0000313" key="2">
    <source>
        <dbReference type="EMBL" id="QEA38710.1"/>
    </source>
</evidence>
<dbReference type="KEGG" id="paur:FGL86_06215"/>
<accession>A0A5B8SVH9</accession>
<feature type="transmembrane region" description="Helical" evidence="1">
    <location>
        <begin position="6"/>
        <end position="28"/>
    </location>
</feature>
<name>A0A5B8SVH9_9GAMM</name>
<evidence type="ECO:0000256" key="1">
    <source>
        <dbReference type="SAM" id="Phobius"/>
    </source>
</evidence>